<proteinExistence type="predicted"/>
<sequence>MTPQRRGREAASPTSLLPPPWNRYAKAAVQRGSALHAAEWRGSAADAAV</sequence>
<dbReference type="EMBL" id="BOMM01000006">
    <property type="protein sequence ID" value="GIE09142.1"/>
    <property type="molecule type" value="Genomic_DNA"/>
</dbReference>
<accession>A0A919IWK3</accession>
<reference evidence="2" key="1">
    <citation type="submission" date="2021-01" db="EMBL/GenBank/DDBJ databases">
        <title>Whole genome shotgun sequence of Actinoplanes ferrugineus NBRC 15555.</title>
        <authorList>
            <person name="Komaki H."/>
            <person name="Tamura T."/>
        </authorList>
    </citation>
    <scope>NUCLEOTIDE SEQUENCE</scope>
    <source>
        <strain evidence="2">NBRC 15555</strain>
    </source>
</reference>
<name>A0A919IWK3_9ACTN</name>
<organism evidence="2 3">
    <name type="scientific">Paractinoplanes ferrugineus</name>
    <dbReference type="NCBI Taxonomy" id="113564"/>
    <lineage>
        <taxon>Bacteria</taxon>
        <taxon>Bacillati</taxon>
        <taxon>Actinomycetota</taxon>
        <taxon>Actinomycetes</taxon>
        <taxon>Micromonosporales</taxon>
        <taxon>Micromonosporaceae</taxon>
        <taxon>Paractinoplanes</taxon>
    </lineage>
</organism>
<keyword evidence="3" id="KW-1185">Reference proteome</keyword>
<comment type="caution">
    <text evidence="2">The sequence shown here is derived from an EMBL/GenBank/DDBJ whole genome shotgun (WGS) entry which is preliminary data.</text>
</comment>
<dbReference type="AlphaFoldDB" id="A0A919IWK3"/>
<feature type="region of interest" description="Disordered" evidence="1">
    <location>
        <begin position="1"/>
        <end position="21"/>
    </location>
</feature>
<gene>
    <name evidence="2" type="ORF">Afe05nite_09820</name>
</gene>
<evidence type="ECO:0000256" key="1">
    <source>
        <dbReference type="SAM" id="MobiDB-lite"/>
    </source>
</evidence>
<evidence type="ECO:0000313" key="3">
    <source>
        <dbReference type="Proteomes" id="UP000598174"/>
    </source>
</evidence>
<dbReference type="Proteomes" id="UP000598174">
    <property type="component" value="Unassembled WGS sequence"/>
</dbReference>
<protein>
    <submittedName>
        <fullName evidence="2">Uncharacterized protein</fullName>
    </submittedName>
</protein>
<evidence type="ECO:0000313" key="2">
    <source>
        <dbReference type="EMBL" id="GIE09142.1"/>
    </source>
</evidence>